<proteinExistence type="predicted"/>
<dbReference type="Proteomes" id="UP000284662">
    <property type="component" value="Unassembled WGS sequence"/>
</dbReference>
<dbReference type="EMBL" id="QRST01000028">
    <property type="protein sequence ID" value="RGQ03024.1"/>
    <property type="molecule type" value="Genomic_DNA"/>
</dbReference>
<name>A0A411ZJP1_9FIRM</name>
<accession>A0A411ZJP1</accession>
<evidence type="ECO:0000313" key="3">
    <source>
        <dbReference type="EMBL" id="RGQ03024.1"/>
    </source>
</evidence>
<keyword evidence="1" id="KW-0051">Antiviral defense</keyword>
<evidence type="ECO:0000259" key="2">
    <source>
        <dbReference type="Pfam" id="PF03787"/>
    </source>
</evidence>
<dbReference type="Pfam" id="PF03787">
    <property type="entry name" value="RAMPs"/>
    <property type="match status" value="1"/>
</dbReference>
<protein>
    <recommendedName>
        <fullName evidence="2">CRISPR type III-associated protein domain-containing protein</fullName>
    </recommendedName>
</protein>
<evidence type="ECO:0000256" key="1">
    <source>
        <dbReference type="ARBA" id="ARBA00023118"/>
    </source>
</evidence>
<sequence length="517" mass="60448">MKKIDYIIETLAPVSLAEKNNDSTLYVTKKYIPGSIVRGMLAGKFIQYKNLKNAHEDEDFYNIFLSGKVRFISAYPVGKNLKLIKNNFNPMNIPLSLVCSKDGKTVKDISYNKQITPGYKKMNGFMLKADNEICKVDVDTQVELHMARNEDNLRLVGSNKDGRIFNYEYIEPNQFFKGYLIVDEDIVQNVKSFLDNIDLYNIHIGRSRNVQYGKCLCKMGEISNCNSFEYDVVNKNIYLQVLTPYIPIKEWQSVEVVVRELLFDIEVQLKNIGIDVSIKKENIDILANSEEISGYVSVWQSMRERKRAISAGSLIELVMDKTDKNILDKMSEILYSGLGCRYEDGFGQFRLWQAMDNIRIIDYPEEILIRENINSNVKENARKIIQKRILLEVRKKAIMDAERVNPLKTKNVLNRVERIFLSNDKENIIIQEINGFKPIAKDNLRKIKLDGMSVYSFWFENLKMPYENIKWEQYLDLDDNKVKLLKNDLGNNIFTIDKDILFKEYWLWFIKHLKKIN</sequence>
<gene>
    <name evidence="3" type="ORF">DWZ11_10415</name>
</gene>
<dbReference type="GO" id="GO:0051607">
    <property type="term" value="P:defense response to virus"/>
    <property type="evidence" value="ECO:0007669"/>
    <property type="project" value="UniProtKB-KW"/>
</dbReference>
<evidence type="ECO:0000313" key="4">
    <source>
        <dbReference type="Proteomes" id="UP000284662"/>
    </source>
</evidence>
<feature type="domain" description="CRISPR type III-associated protein" evidence="2">
    <location>
        <begin position="28"/>
        <end position="215"/>
    </location>
</feature>
<dbReference type="AlphaFoldDB" id="A0A411ZJP1"/>
<comment type="caution">
    <text evidence="3">The sequence shown here is derived from an EMBL/GenBank/DDBJ whole genome shotgun (WGS) entry which is preliminary data.</text>
</comment>
<reference evidence="3 4" key="1">
    <citation type="submission" date="2018-08" db="EMBL/GenBank/DDBJ databases">
        <title>A genome reference for cultivated species of the human gut microbiota.</title>
        <authorList>
            <person name="Zou Y."/>
            <person name="Xue W."/>
            <person name="Luo G."/>
        </authorList>
    </citation>
    <scope>NUCLEOTIDE SEQUENCE [LARGE SCALE GENOMIC DNA]</scope>
    <source>
        <strain evidence="3 4">AF29-2</strain>
    </source>
</reference>
<organism evidence="3 4">
    <name type="scientific">Megamonas rupellensis</name>
    <dbReference type="NCBI Taxonomy" id="491921"/>
    <lineage>
        <taxon>Bacteria</taxon>
        <taxon>Bacillati</taxon>
        <taxon>Bacillota</taxon>
        <taxon>Negativicutes</taxon>
        <taxon>Selenomonadales</taxon>
        <taxon>Selenomonadaceae</taxon>
        <taxon>Megamonas</taxon>
    </lineage>
</organism>
<dbReference type="InterPro" id="IPR005537">
    <property type="entry name" value="RAMP_III_fam"/>
</dbReference>
<dbReference type="RefSeq" id="WP_117977046.1">
    <property type="nucleotide sequence ID" value="NZ_QRST01000028.1"/>
</dbReference>